<gene>
    <name evidence="2" type="ORF">GM415_14220</name>
</gene>
<sequence length="172" mass="19715">MSDEKRTFSRVDVRLKGYARAMNSLDSPPLFTSGAVVEKRNFDQLFRSSKLPEDLATFLSEMDRKLDSILGILSKDQIKSDFPLDIEIREISAAGVKFRSKIPLSVDDTLEMVINLSQIPLTMASSKGRIRGFDKETELYRFEFIDIRGADLEAIVQFVFQKQREEIRNSKL</sequence>
<proteinExistence type="predicted"/>
<dbReference type="Gene3D" id="2.40.10.220">
    <property type="entry name" value="predicted glycosyltransferase like domains"/>
    <property type="match status" value="1"/>
</dbReference>
<dbReference type="Proteomes" id="UP000428328">
    <property type="component" value="Chromosome"/>
</dbReference>
<protein>
    <submittedName>
        <fullName evidence="2">PilZ domain-containing protein</fullName>
    </submittedName>
</protein>
<dbReference type="GO" id="GO:0035438">
    <property type="term" value="F:cyclic-di-GMP binding"/>
    <property type="evidence" value="ECO:0007669"/>
    <property type="project" value="InterPro"/>
</dbReference>
<reference evidence="2 3" key="1">
    <citation type="submission" date="2019-11" db="EMBL/GenBank/DDBJ databases">
        <authorList>
            <person name="Zheng R.K."/>
            <person name="Sun C.M."/>
        </authorList>
    </citation>
    <scope>NUCLEOTIDE SEQUENCE [LARGE SCALE GENOMIC DNA]</scope>
    <source>
        <strain evidence="2 3">SRB007</strain>
    </source>
</reference>
<keyword evidence="3" id="KW-1185">Reference proteome</keyword>
<dbReference type="AlphaFoldDB" id="A0A6I6JJM5"/>
<dbReference type="RefSeq" id="WP_158949288.1">
    <property type="nucleotide sequence ID" value="NZ_CP046400.1"/>
</dbReference>
<accession>A0A6I6JJM5</accession>
<evidence type="ECO:0000259" key="1">
    <source>
        <dbReference type="Pfam" id="PF07238"/>
    </source>
</evidence>
<dbReference type="InterPro" id="IPR009875">
    <property type="entry name" value="PilZ_domain"/>
</dbReference>
<dbReference type="EMBL" id="CP046400">
    <property type="protein sequence ID" value="QGY41230.1"/>
    <property type="molecule type" value="Genomic_DNA"/>
</dbReference>
<dbReference type="KEGG" id="psel:GM415_14220"/>
<organism evidence="2 3">
    <name type="scientific">Pseudodesulfovibrio cashew</name>
    <dbReference type="NCBI Taxonomy" id="2678688"/>
    <lineage>
        <taxon>Bacteria</taxon>
        <taxon>Pseudomonadati</taxon>
        <taxon>Thermodesulfobacteriota</taxon>
        <taxon>Desulfovibrionia</taxon>
        <taxon>Desulfovibrionales</taxon>
        <taxon>Desulfovibrionaceae</taxon>
    </lineage>
</organism>
<evidence type="ECO:0000313" key="3">
    <source>
        <dbReference type="Proteomes" id="UP000428328"/>
    </source>
</evidence>
<evidence type="ECO:0000313" key="2">
    <source>
        <dbReference type="EMBL" id="QGY41230.1"/>
    </source>
</evidence>
<name>A0A6I6JJM5_9BACT</name>
<feature type="domain" description="PilZ" evidence="1">
    <location>
        <begin position="87"/>
        <end position="161"/>
    </location>
</feature>
<dbReference type="Pfam" id="PF07238">
    <property type="entry name" value="PilZ"/>
    <property type="match status" value="1"/>
</dbReference>